<comment type="caution">
    <text evidence="2">The sequence shown here is derived from an EMBL/GenBank/DDBJ whole genome shotgun (WGS) entry which is preliminary data.</text>
</comment>
<feature type="compositionally biased region" description="Basic and acidic residues" evidence="1">
    <location>
        <begin position="1"/>
        <end position="11"/>
    </location>
</feature>
<feature type="region of interest" description="Disordered" evidence="1">
    <location>
        <begin position="60"/>
        <end position="137"/>
    </location>
</feature>
<sequence>MGRAAAEESLRVFHSPSSSTPLTHNSTGDLTEPSTSRIGRAIVVGGTSVRRVASEATLIQIRGAEREDERGQRPRAHPPPPEDVGDPPAAVVRPLRRGRAGRARGRRGGRRAGRQAPLRRGDVRLGGGRPAGEGASQ</sequence>
<organism evidence="2 3">
    <name type="scientific">Thalassiosira oceanica</name>
    <name type="common">Marine diatom</name>
    <dbReference type="NCBI Taxonomy" id="159749"/>
    <lineage>
        <taxon>Eukaryota</taxon>
        <taxon>Sar</taxon>
        <taxon>Stramenopiles</taxon>
        <taxon>Ochrophyta</taxon>
        <taxon>Bacillariophyta</taxon>
        <taxon>Coscinodiscophyceae</taxon>
        <taxon>Thalassiosirophycidae</taxon>
        <taxon>Thalassiosirales</taxon>
        <taxon>Thalassiosiraceae</taxon>
        <taxon>Thalassiosira</taxon>
    </lineage>
</organism>
<reference evidence="2 3" key="1">
    <citation type="journal article" date="2012" name="Genome Biol.">
        <title>Genome and low-iron response of an oceanic diatom adapted to chronic iron limitation.</title>
        <authorList>
            <person name="Lommer M."/>
            <person name="Specht M."/>
            <person name="Roy A.S."/>
            <person name="Kraemer L."/>
            <person name="Andreson R."/>
            <person name="Gutowska M.A."/>
            <person name="Wolf J."/>
            <person name="Bergner S.V."/>
            <person name="Schilhabel M.B."/>
            <person name="Klostermeier U.C."/>
            <person name="Beiko R.G."/>
            <person name="Rosenstiel P."/>
            <person name="Hippler M."/>
            <person name="Laroche J."/>
        </authorList>
    </citation>
    <scope>NUCLEOTIDE SEQUENCE [LARGE SCALE GENOMIC DNA]</scope>
    <source>
        <strain evidence="2 3">CCMP1005</strain>
    </source>
</reference>
<dbReference type="AlphaFoldDB" id="K0RYE3"/>
<feature type="non-terminal residue" evidence="2">
    <location>
        <position position="137"/>
    </location>
</feature>
<keyword evidence="3" id="KW-1185">Reference proteome</keyword>
<evidence type="ECO:0000256" key="1">
    <source>
        <dbReference type="SAM" id="MobiDB-lite"/>
    </source>
</evidence>
<dbReference type="Proteomes" id="UP000266841">
    <property type="component" value="Unassembled WGS sequence"/>
</dbReference>
<accession>K0RYE3</accession>
<name>K0RYE3_THAOC</name>
<feature type="compositionally biased region" description="Basic and acidic residues" evidence="1">
    <location>
        <begin position="63"/>
        <end position="72"/>
    </location>
</feature>
<protein>
    <submittedName>
        <fullName evidence="2">Uncharacterized protein</fullName>
    </submittedName>
</protein>
<evidence type="ECO:0000313" key="2">
    <source>
        <dbReference type="EMBL" id="EJK53876.1"/>
    </source>
</evidence>
<feature type="compositionally biased region" description="Polar residues" evidence="1">
    <location>
        <begin position="15"/>
        <end position="37"/>
    </location>
</feature>
<gene>
    <name evidence="2" type="ORF">THAOC_26602</name>
</gene>
<evidence type="ECO:0000313" key="3">
    <source>
        <dbReference type="Proteomes" id="UP000266841"/>
    </source>
</evidence>
<feature type="region of interest" description="Disordered" evidence="1">
    <location>
        <begin position="1"/>
        <end position="38"/>
    </location>
</feature>
<dbReference type="EMBL" id="AGNL01036839">
    <property type="protein sequence ID" value="EJK53876.1"/>
    <property type="molecule type" value="Genomic_DNA"/>
</dbReference>
<feature type="compositionally biased region" description="Basic residues" evidence="1">
    <location>
        <begin position="94"/>
        <end position="113"/>
    </location>
</feature>
<proteinExistence type="predicted"/>